<gene>
    <name evidence="2" type="ORF">DERYTH_LOCUS4981</name>
</gene>
<dbReference type="AlphaFoldDB" id="A0A9N9FN90"/>
<accession>A0A9N9FN90</accession>
<reference evidence="2" key="1">
    <citation type="submission" date="2021-06" db="EMBL/GenBank/DDBJ databases">
        <authorList>
            <person name="Kallberg Y."/>
            <person name="Tangrot J."/>
            <person name="Rosling A."/>
        </authorList>
    </citation>
    <scope>NUCLEOTIDE SEQUENCE</scope>
    <source>
        <strain evidence="2">MA453B</strain>
    </source>
</reference>
<keyword evidence="3" id="KW-1185">Reference proteome</keyword>
<dbReference type="Proteomes" id="UP000789405">
    <property type="component" value="Unassembled WGS sequence"/>
</dbReference>
<dbReference type="PROSITE" id="PS50011">
    <property type="entry name" value="PROTEIN_KINASE_DOM"/>
    <property type="match status" value="1"/>
</dbReference>
<dbReference type="Pfam" id="PF07714">
    <property type="entry name" value="PK_Tyr_Ser-Thr"/>
    <property type="match status" value="1"/>
</dbReference>
<comment type="caution">
    <text evidence="2">The sequence shown here is derived from an EMBL/GenBank/DDBJ whole genome shotgun (WGS) entry which is preliminary data.</text>
</comment>
<dbReference type="GO" id="GO:0004674">
    <property type="term" value="F:protein serine/threonine kinase activity"/>
    <property type="evidence" value="ECO:0007669"/>
    <property type="project" value="TreeGrafter"/>
</dbReference>
<evidence type="ECO:0000313" key="3">
    <source>
        <dbReference type="Proteomes" id="UP000789405"/>
    </source>
</evidence>
<organism evidence="2 3">
    <name type="scientific">Dentiscutata erythropus</name>
    <dbReference type="NCBI Taxonomy" id="1348616"/>
    <lineage>
        <taxon>Eukaryota</taxon>
        <taxon>Fungi</taxon>
        <taxon>Fungi incertae sedis</taxon>
        <taxon>Mucoromycota</taxon>
        <taxon>Glomeromycotina</taxon>
        <taxon>Glomeromycetes</taxon>
        <taxon>Diversisporales</taxon>
        <taxon>Gigasporaceae</taxon>
        <taxon>Dentiscutata</taxon>
    </lineage>
</organism>
<dbReference type="InterPro" id="IPR011009">
    <property type="entry name" value="Kinase-like_dom_sf"/>
</dbReference>
<dbReference type="SMART" id="SM00220">
    <property type="entry name" value="S_TKc"/>
    <property type="match status" value="1"/>
</dbReference>
<name>A0A9N9FN90_9GLOM</name>
<dbReference type="Gene3D" id="1.10.510.10">
    <property type="entry name" value="Transferase(Phosphotransferase) domain 1"/>
    <property type="match status" value="1"/>
</dbReference>
<dbReference type="GO" id="GO:0005524">
    <property type="term" value="F:ATP binding"/>
    <property type="evidence" value="ECO:0007669"/>
    <property type="project" value="InterPro"/>
</dbReference>
<evidence type="ECO:0000313" key="2">
    <source>
        <dbReference type="EMBL" id="CAG8544836.1"/>
    </source>
</evidence>
<dbReference type="EMBL" id="CAJVPY010001994">
    <property type="protein sequence ID" value="CAG8544836.1"/>
    <property type="molecule type" value="Genomic_DNA"/>
</dbReference>
<feature type="domain" description="Protein kinase" evidence="1">
    <location>
        <begin position="237"/>
        <end position="405"/>
    </location>
</feature>
<dbReference type="InterPro" id="IPR001245">
    <property type="entry name" value="Ser-Thr/Tyr_kinase_cat_dom"/>
</dbReference>
<dbReference type="PANTHER" id="PTHR44329">
    <property type="entry name" value="SERINE/THREONINE-PROTEIN KINASE TNNI3K-RELATED"/>
    <property type="match status" value="1"/>
</dbReference>
<dbReference type="SUPFAM" id="SSF56112">
    <property type="entry name" value="Protein kinase-like (PK-like)"/>
    <property type="match status" value="1"/>
</dbReference>
<dbReference type="InterPro" id="IPR051681">
    <property type="entry name" value="Ser/Thr_Kinases-Pseudokinases"/>
</dbReference>
<protein>
    <submittedName>
        <fullName evidence="2">116_t:CDS:1</fullName>
    </submittedName>
</protein>
<dbReference type="OrthoDB" id="2425228at2759"/>
<proteinExistence type="predicted"/>
<evidence type="ECO:0000259" key="1">
    <source>
        <dbReference type="PROSITE" id="PS50011"/>
    </source>
</evidence>
<dbReference type="InterPro" id="IPR000719">
    <property type="entry name" value="Prot_kinase_dom"/>
</dbReference>
<sequence>MNILIQLFWRILRKLYRNELENQQQQRQDTFYDKLLNNDEVNNLLRQLADLCEEDSIEEKLNKTWKEAINLCRKKPLSTYEQISKFLIQTFYTEDSLEEYEIFLLLIRLQVFENELTAIYEEKINEVCNHSNDITYNKIDKYEKSVEDFNRLQKINRIDTSEFSYKDVHIKTRKFEKLLLNSIKSIKDKQVEVFIQTHMNFTEWTSGDLEIDNAIQSCQKRTRGFKYIIEWIPYENIREIRKLNKGGFGTIYGAEWIYGRYCGWNFEEKTLIRNGGQHVALKIISDTNQKHSKMIKEITAHLTINNEISYIVPCYGLTKDPKTGDFILILPYMPLNLREYLSTNHTLNWNQRYHIISRISYCLDEIHRKCLVHRDLHSANILMDGELNVYVAIRRRESVINSKSI</sequence>